<reference evidence="4" key="1">
    <citation type="submission" date="2015-03" db="EMBL/GenBank/DDBJ databases">
        <authorList>
            <consortium name="Pathogen Informatics"/>
        </authorList>
    </citation>
    <scope>NUCLEOTIDE SEQUENCE [LARGE SCALE GENOMIC DNA]</scope>
    <source>
        <strain evidence="4">R148</strain>
    </source>
</reference>
<dbReference type="EMBL" id="CWJI01000018">
    <property type="protein sequence ID" value="CRY56913.1"/>
    <property type="molecule type" value="Genomic_DNA"/>
</dbReference>
<evidence type="ECO:0000259" key="2">
    <source>
        <dbReference type="Pfam" id="PF01478"/>
    </source>
</evidence>
<evidence type="ECO:0000313" key="3">
    <source>
        <dbReference type="EMBL" id="CRY56913.1"/>
    </source>
</evidence>
<feature type="domain" description="Prepilin type IV endopeptidase peptidase" evidence="2">
    <location>
        <begin position="10"/>
        <end position="107"/>
    </location>
</feature>
<organism evidence="3 4">
    <name type="scientific">Yersinia intermedia</name>
    <dbReference type="NCBI Taxonomy" id="631"/>
    <lineage>
        <taxon>Bacteria</taxon>
        <taxon>Pseudomonadati</taxon>
        <taxon>Pseudomonadota</taxon>
        <taxon>Gammaproteobacteria</taxon>
        <taxon>Enterobacterales</taxon>
        <taxon>Yersiniaceae</taxon>
        <taxon>Yersinia</taxon>
    </lineage>
</organism>
<keyword evidence="1" id="KW-0472">Membrane</keyword>
<dbReference type="Pfam" id="PF01478">
    <property type="entry name" value="Peptidase_A24"/>
    <property type="match status" value="1"/>
</dbReference>
<dbReference type="GO" id="GO:0016020">
    <property type="term" value="C:membrane"/>
    <property type="evidence" value="ECO:0007669"/>
    <property type="project" value="InterPro"/>
</dbReference>
<feature type="transmembrane region" description="Helical" evidence="1">
    <location>
        <begin position="31"/>
        <end position="47"/>
    </location>
</feature>
<evidence type="ECO:0000256" key="1">
    <source>
        <dbReference type="SAM" id="Phobius"/>
    </source>
</evidence>
<sequence length="144" mass="16178">MWLNYGISLVWLGILIRVCYTDIRFRLIKNHDVFILLICVISTLLIFDKPFNYPYALITLAIGFILVTINIVGAGDIKLLAVLALTFPDGIFFGYLLVMSILGSGLAIIELIRMRLKKQPSRGLPYGVAIAGSYLFVLYDLFIT</sequence>
<gene>
    <name evidence="3" type="primary">tadV_1</name>
    <name evidence="3" type="ORF">ERS008476_03960</name>
</gene>
<dbReference type="Gene3D" id="1.20.120.1220">
    <property type="match status" value="1"/>
</dbReference>
<dbReference type="GO" id="GO:0004190">
    <property type="term" value="F:aspartic-type endopeptidase activity"/>
    <property type="evidence" value="ECO:0007669"/>
    <property type="project" value="InterPro"/>
</dbReference>
<accession>A0A0H5M0C4</accession>
<protein>
    <submittedName>
        <fullName evidence="3">Putative tight adherance operon protein</fullName>
    </submittedName>
</protein>
<dbReference type="AlphaFoldDB" id="A0A0H5M0C4"/>
<keyword evidence="1" id="KW-0812">Transmembrane</keyword>
<dbReference type="Proteomes" id="UP000043316">
    <property type="component" value="Unassembled WGS sequence"/>
</dbReference>
<keyword evidence="1" id="KW-1133">Transmembrane helix</keyword>
<feature type="transmembrane region" description="Helical" evidence="1">
    <location>
        <begin position="92"/>
        <end position="112"/>
    </location>
</feature>
<name>A0A0H5M0C4_YERIN</name>
<proteinExistence type="predicted"/>
<feature type="transmembrane region" description="Helical" evidence="1">
    <location>
        <begin position="124"/>
        <end position="143"/>
    </location>
</feature>
<evidence type="ECO:0000313" key="4">
    <source>
        <dbReference type="Proteomes" id="UP000043316"/>
    </source>
</evidence>
<dbReference type="InterPro" id="IPR000045">
    <property type="entry name" value="Prepilin_IV_endopep_pep"/>
</dbReference>
<feature type="transmembrane region" description="Helical" evidence="1">
    <location>
        <begin position="54"/>
        <end position="72"/>
    </location>
</feature>